<dbReference type="RefSeq" id="WP_139203452.1">
    <property type="nucleotide sequence ID" value="NZ_FOCX01000006.1"/>
</dbReference>
<evidence type="ECO:0000313" key="3">
    <source>
        <dbReference type="Proteomes" id="UP000198775"/>
    </source>
</evidence>
<dbReference type="Proteomes" id="UP000198775">
    <property type="component" value="Unassembled WGS sequence"/>
</dbReference>
<dbReference type="AlphaFoldDB" id="A0A1H8KPY9"/>
<keyword evidence="1" id="KW-0472">Membrane</keyword>
<sequence>MDIETKRESSDDRRLLGDGRGQTNQDYIIGITFLLVSVLFVFGYVPGLYASYADPVDGTEFTQADRAAEWLVENYSVDGKENVLEYDATDPSVGIMELKDPPGSEFETFRNESSINTTTNRRAKPNVNVMIVNSSQLNAQQLSEPILNANGDPLEFGDDYANQSAATSRRVVDLNRTDKAAEARGEINGTDKYCTPSCWLIVRIW</sequence>
<keyword evidence="3" id="KW-1185">Reference proteome</keyword>
<evidence type="ECO:0000256" key="1">
    <source>
        <dbReference type="SAM" id="Phobius"/>
    </source>
</evidence>
<feature type="transmembrane region" description="Helical" evidence="1">
    <location>
        <begin position="27"/>
        <end position="45"/>
    </location>
</feature>
<evidence type="ECO:0000313" key="2">
    <source>
        <dbReference type="EMBL" id="SEN94980.1"/>
    </source>
</evidence>
<dbReference type="EMBL" id="FOCX01000006">
    <property type="protein sequence ID" value="SEN94980.1"/>
    <property type="molecule type" value="Genomic_DNA"/>
</dbReference>
<organism evidence="2 3">
    <name type="scientific">Halorientalis persicus</name>
    <dbReference type="NCBI Taxonomy" id="1367881"/>
    <lineage>
        <taxon>Archaea</taxon>
        <taxon>Methanobacteriati</taxon>
        <taxon>Methanobacteriota</taxon>
        <taxon>Stenosarchaea group</taxon>
        <taxon>Halobacteria</taxon>
        <taxon>Halobacteriales</taxon>
        <taxon>Haloarculaceae</taxon>
        <taxon>Halorientalis</taxon>
    </lineage>
</organism>
<dbReference type="InterPro" id="IPR056613">
    <property type="entry name" value="DUF7287"/>
</dbReference>
<keyword evidence="1" id="KW-1133">Transmembrane helix</keyword>
<dbReference type="Pfam" id="PF23958">
    <property type="entry name" value="DUF7287"/>
    <property type="match status" value="1"/>
</dbReference>
<name>A0A1H8KPY9_9EURY</name>
<accession>A0A1H8KPY9</accession>
<protein>
    <submittedName>
        <fullName evidence="2">Uncharacterized protein</fullName>
    </submittedName>
</protein>
<keyword evidence="1" id="KW-0812">Transmembrane</keyword>
<proteinExistence type="predicted"/>
<dbReference type="OrthoDB" id="125215at2157"/>
<reference evidence="3" key="1">
    <citation type="submission" date="2016-10" db="EMBL/GenBank/DDBJ databases">
        <authorList>
            <person name="Varghese N."/>
            <person name="Submissions S."/>
        </authorList>
    </citation>
    <scope>NUCLEOTIDE SEQUENCE [LARGE SCALE GENOMIC DNA]</scope>
    <source>
        <strain evidence="3">IBRC-M 10043</strain>
    </source>
</reference>
<gene>
    <name evidence="2" type="ORF">SAMN05216388_1006139</name>
</gene>